<evidence type="ECO:0000256" key="2">
    <source>
        <dbReference type="ARBA" id="ARBA00004496"/>
    </source>
</evidence>
<dbReference type="PROSITE" id="PS50222">
    <property type="entry name" value="EF_HAND_2"/>
    <property type="match status" value="1"/>
</dbReference>
<dbReference type="CDD" id="cd00051">
    <property type="entry name" value="EFh"/>
    <property type="match status" value="1"/>
</dbReference>
<accession>A0A814LSA2</accession>
<dbReference type="GO" id="GO:0004252">
    <property type="term" value="F:serine-type endopeptidase activity"/>
    <property type="evidence" value="ECO:0007669"/>
    <property type="project" value="TreeGrafter"/>
</dbReference>
<dbReference type="InterPro" id="IPR045550">
    <property type="entry name" value="AARE_N"/>
</dbReference>
<dbReference type="PANTHER" id="PTHR42776:SF4">
    <property type="entry name" value="ACYLAMINO-ACID-RELEASING ENZYME"/>
    <property type="match status" value="1"/>
</dbReference>
<dbReference type="EMBL" id="CAJOBC010004636">
    <property type="protein sequence ID" value="CAF3835142.1"/>
    <property type="molecule type" value="Genomic_DNA"/>
</dbReference>
<dbReference type="SUPFAM" id="SSF47473">
    <property type="entry name" value="EF-hand"/>
    <property type="match status" value="1"/>
</dbReference>
<comment type="subcellular location">
    <subcellularLocation>
        <location evidence="2">Cytoplasm</location>
    </subcellularLocation>
</comment>
<comment type="similarity">
    <text evidence="3">Belongs to the peptidase S9C family.</text>
</comment>
<dbReference type="SMART" id="SM00054">
    <property type="entry name" value="EFh"/>
    <property type="match status" value="1"/>
</dbReference>
<evidence type="ECO:0000313" key="10">
    <source>
        <dbReference type="EMBL" id="CAF3835142.1"/>
    </source>
</evidence>
<dbReference type="InterPro" id="IPR011992">
    <property type="entry name" value="EF-hand-dom_pair"/>
</dbReference>
<dbReference type="Pfam" id="PF13499">
    <property type="entry name" value="EF-hand_7"/>
    <property type="match status" value="1"/>
</dbReference>
<gene>
    <name evidence="9" type="ORF">GPM918_LOCUS17105</name>
    <name evidence="10" type="ORF">SRO942_LOCUS17106</name>
</gene>
<dbReference type="Proteomes" id="UP000663829">
    <property type="component" value="Unassembled WGS sequence"/>
</dbReference>
<dbReference type="Gene3D" id="1.10.238.10">
    <property type="entry name" value="EF-hand"/>
    <property type="match status" value="1"/>
</dbReference>
<dbReference type="Proteomes" id="UP000681722">
    <property type="component" value="Unassembled WGS sequence"/>
</dbReference>
<sequence>MSNETAASTTTPVNEADEHRKRLIKKSIETYRCYGEQPTLADIESCQIDEQSNSNIFLQITPYFATMDLTKLEDLTYTKSYTYWLNEKKVLFESNVNFLKNIVRRLSSPNNEYLATVVKETKNDQEIQYFQLWKKKSSPSFFEWSPDSKYLIFTAEEKRKPIKSYFNCDKLDDAISNPPNLYQENWGEQMESFELNCVCLFDVEKKEVKLIENLPKNVYMGQAIWNEKCIDEVIFIGYPVEPYRLGLIYCENRASAFFHCNWKQNECKQLNEFDQLCRLHPRSIPNQENKLIYLQCDIYKGHRQCQRLVLYDWIKNEEKILVERVENVTYENSSEPFKAKFDEQFKGLYLPPPRKCFTSDGRYLFLRTYNGTQEVAYIYDMQKNELQSLPSPLNNTSVRILGVYKSYCLASVIDFQTSFKFYLYDLNTKQWHLITENKLDIQLKWSIDRFFPDNEKLPVESIYLQAKSTSAGIKPLFVVIHGGPNASVQVDYYIGAITYIAMGFDVLYINFRGSTGFGQGKRCVSLAPDQKRPVIICGGSHGGYLASSLIGKYPADYDLAVMRNPVTDLVAQYTVTDIPDWVLSQTSNDQFDFINGRNRYDVVKGSMIQQSPVHFIDNVKTPVLLQLGKKDRRVPINLGLRYYENLKARNVPVKLFTYDSNHALAEVIVASDCFVNTILFIDEYFPQSNNLLLFVCSLKLTNRRIMTDGEAVNQEQRVNDEEEIYRDEPIDEDQYLRRMPHLLLLNDDLERTTSFSLNLIGMQNIYSKFQDDNGNISVDNLLKVLQALGKNDLSFEDVLMVCQESWVSVNNRDALLAAFKIFDKEKNGYIDSDEFRKLMTTLGEPLSDEEIDDLIKLPNILNNDGEININELADKLLNDIFADDIDHNSTLNNDDHIKEIEEVNDQNKENI</sequence>
<evidence type="ECO:0000256" key="7">
    <source>
        <dbReference type="ARBA" id="ARBA00022801"/>
    </source>
</evidence>
<dbReference type="InterPro" id="IPR029058">
    <property type="entry name" value="AB_hydrolase_fold"/>
</dbReference>
<evidence type="ECO:0000256" key="1">
    <source>
        <dbReference type="ARBA" id="ARBA00000721"/>
    </source>
</evidence>
<evidence type="ECO:0000256" key="4">
    <source>
        <dbReference type="ARBA" id="ARBA00011881"/>
    </source>
</evidence>
<dbReference type="Gene3D" id="3.40.50.1820">
    <property type="entry name" value="alpha/beta hydrolase"/>
    <property type="match status" value="1"/>
</dbReference>
<organism evidence="9 11">
    <name type="scientific">Didymodactylos carnosus</name>
    <dbReference type="NCBI Taxonomy" id="1234261"/>
    <lineage>
        <taxon>Eukaryota</taxon>
        <taxon>Metazoa</taxon>
        <taxon>Spiralia</taxon>
        <taxon>Gnathifera</taxon>
        <taxon>Rotifera</taxon>
        <taxon>Eurotatoria</taxon>
        <taxon>Bdelloidea</taxon>
        <taxon>Philodinida</taxon>
        <taxon>Philodinidae</taxon>
        <taxon>Didymodactylos</taxon>
    </lineage>
</organism>
<dbReference type="GO" id="GO:0008242">
    <property type="term" value="F:omega peptidase activity"/>
    <property type="evidence" value="ECO:0007669"/>
    <property type="project" value="UniProtKB-EC"/>
</dbReference>
<dbReference type="PANTHER" id="PTHR42776">
    <property type="entry name" value="SERINE PEPTIDASE S9 FAMILY MEMBER"/>
    <property type="match status" value="1"/>
</dbReference>
<evidence type="ECO:0000256" key="6">
    <source>
        <dbReference type="ARBA" id="ARBA00022490"/>
    </source>
</evidence>
<reference evidence="9" key="1">
    <citation type="submission" date="2021-02" db="EMBL/GenBank/DDBJ databases">
        <authorList>
            <person name="Nowell W R."/>
        </authorList>
    </citation>
    <scope>NUCLEOTIDE SEQUENCE</scope>
</reference>
<evidence type="ECO:0000256" key="3">
    <source>
        <dbReference type="ARBA" id="ARBA00010040"/>
    </source>
</evidence>
<dbReference type="Pfam" id="PF19283">
    <property type="entry name" value="APEH_N"/>
    <property type="match status" value="1"/>
</dbReference>
<proteinExistence type="inferred from homology"/>
<evidence type="ECO:0000313" key="11">
    <source>
        <dbReference type="Proteomes" id="UP000663829"/>
    </source>
</evidence>
<dbReference type="Pfam" id="PF00326">
    <property type="entry name" value="Peptidase_S9"/>
    <property type="match status" value="1"/>
</dbReference>
<dbReference type="InterPro" id="IPR002048">
    <property type="entry name" value="EF_hand_dom"/>
</dbReference>
<dbReference type="OrthoDB" id="416344at2759"/>
<comment type="subunit">
    <text evidence="4">Homotetramer.</text>
</comment>
<dbReference type="SUPFAM" id="SSF82171">
    <property type="entry name" value="DPP6 N-terminal domain-like"/>
    <property type="match status" value="1"/>
</dbReference>
<dbReference type="EMBL" id="CAJNOQ010004635">
    <property type="protein sequence ID" value="CAF1067636.1"/>
    <property type="molecule type" value="Genomic_DNA"/>
</dbReference>
<dbReference type="EC" id="3.4.19.1" evidence="5"/>
<evidence type="ECO:0000259" key="8">
    <source>
        <dbReference type="PROSITE" id="PS50222"/>
    </source>
</evidence>
<dbReference type="FunFam" id="1.10.238.10:FF:000001">
    <property type="entry name" value="Calmodulin 1"/>
    <property type="match status" value="1"/>
</dbReference>
<dbReference type="SUPFAM" id="SSF53474">
    <property type="entry name" value="alpha/beta-Hydrolases"/>
    <property type="match status" value="1"/>
</dbReference>
<dbReference type="AlphaFoldDB" id="A0A814LSA2"/>
<protein>
    <recommendedName>
        <fullName evidence="5">acylaminoacyl-peptidase</fullName>
        <ecNumber evidence="5">3.4.19.1</ecNumber>
    </recommendedName>
</protein>
<dbReference type="InterPro" id="IPR001375">
    <property type="entry name" value="Peptidase_S9_cat"/>
</dbReference>
<keyword evidence="6" id="KW-0963">Cytoplasm</keyword>
<comment type="catalytic activity">
    <reaction evidence="1">
        <text>Cleavage of an N-acetyl or N-formyl amino acid from the N-terminus of a polypeptide.</text>
        <dbReference type="EC" id="3.4.19.1"/>
    </reaction>
</comment>
<keyword evidence="7" id="KW-0378">Hydrolase</keyword>
<name>A0A814LSA2_9BILA</name>
<comment type="caution">
    <text evidence="9">The sequence shown here is derived from an EMBL/GenBank/DDBJ whole genome shotgun (WGS) entry which is preliminary data.</text>
</comment>
<evidence type="ECO:0000256" key="5">
    <source>
        <dbReference type="ARBA" id="ARBA00012917"/>
    </source>
</evidence>
<keyword evidence="11" id="KW-1185">Reference proteome</keyword>
<dbReference type="GO" id="GO:0005737">
    <property type="term" value="C:cytoplasm"/>
    <property type="evidence" value="ECO:0007669"/>
    <property type="project" value="UniProtKB-SubCell"/>
</dbReference>
<feature type="domain" description="EF-hand" evidence="8">
    <location>
        <begin position="810"/>
        <end position="845"/>
    </location>
</feature>
<dbReference type="GO" id="GO:0005509">
    <property type="term" value="F:calcium ion binding"/>
    <property type="evidence" value="ECO:0007669"/>
    <property type="project" value="InterPro"/>
</dbReference>
<evidence type="ECO:0000313" key="9">
    <source>
        <dbReference type="EMBL" id="CAF1067636.1"/>
    </source>
</evidence>
<dbReference type="GO" id="GO:0006508">
    <property type="term" value="P:proteolysis"/>
    <property type="evidence" value="ECO:0007669"/>
    <property type="project" value="InterPro"/>
</dbReference>